<sequence>MTVQHVSLQPVMRVTVYRGRGFRILRRVRLHAEPAPAQRPSFWPRLWALVWTGGDLEQLRVRQQQRGVLEASLNSRGGFR</sequence>
<gene>
    <name evidence="1" type="ORF">Dcar01_03250</name>
</gene>
<name>A0ABP9WAX6_9DEIO</name>
<keyword evidence="2" id="KW-1185">Reference proteome</keyword>
<organism evidence="1 2">
    <name type="scientific">Deinococcus carri</name>
    <dbReference type="NCBI Taxonomy" id="1211323"/>
    <lineage>
        <taxon>Bacteria</taxon>
        <taxon>Thermotogati</taxon>
        <taxon>Deinococcota</taxon>
        <taxon>Deinococci</taxon>
        <taxon>Deinococcales</taxon>
        <taxon>Deinococcaceae</taxon>
        <taxon>Deinococcus</taxon>
    </lineage>
</organism>
<protein>
    <recommendedName>
        <fullName evidence="3">Transposase</fullName>
    </recommendedName>
</protein>
<evidence type="ECO:0008006" key="3">
    <source>
        <dbReference type="Google" id="ProtNLM"/>
    </source>
</evidence>
<dbReference type="EMBL" id="BAABRP010000018">
    <property type="protein sequence ID" value="GAA5514494.1"/>
    <property type="molecule type" value="Genomic_DNA"/>
</dbReference>
<dbReference type="RefSeq" id="WP_345467251.1">
    <property type="nucleotide sequence ID" value="NZ_BAABRP010000018.1"/>
</dbReference>
<proteinExistence type="predicted"/>
<reference evidence="1 2" key="1">
    <citation type="submission" date="2024-02" db="EMBL/GenBank/DDBJ databases">
        <title>Deinococcus carri NBRC 110142.</title>
        <authorList>
            <person name="Ichikawa N."/>
            <person name="Katano-Makiyama Y."/>
            <person name="Hidaka K."/>
        </authorList>
    </citation>
    <scope>NUCLEOTIDE SEQUENCE [LARGE SCALE GENOMIC DNA]</scope>
    <source>
        <strain evidence="1 2">NBRC 110142</strain>
    </source>
</reference>
<evidence type="ECO:0000313" key="2">
    <source>
        <dbReference type="Proteomes" id="UP001401887"/>
    </source>
</evidence>
<accession>A0ABP9WAX6</accession>
<evidence type="ECO:0000313" key="1">
    <source>
        <dbReference type="EMBL" id="GAA5514494.1"/>
    </source>
</evidence>
<comment type="caution">
    <text evidence="1">The sequence shown here is derived from an EMBL/GenBank/DDBJ whole genome shotgun (WGS) entry which is preliminary data.</text>
</comment>
<dbReference type="Proteomes" id="UP001401887">
    <property type="component" value="Unassembled WGS sequence"/>
</dbReference>